<name>A0ABN8Q731_9CNID</name>
<evidence type="ECO:0000313" key="2">
    <source>
        <dbReference type="Proteomes" id="UP001159405"/>
    </source>
</evidence>
<comment type="caution">
    <text evidence="1">The sequence shown here is derived from an EMBL/GenBank/DDBJ whole genome shotgun (WGS) entry which is preliminary data.</text>
</comment>
<accession>A0ABN8Q731</accession>
<evidence type="ECO:0000313" key="1">
    <source>
        <dbReference type="EMBL" id="CAH3158590.1"/>
    </source>
</evidence>
<sequence length="87" mass="10056">MENTEPYFSSEEIVDIGTTFHGTDITIRYTPTRAQSCLDIQVDDGYLKKKSVRMTVRSNTGSTYTITRLQGGVYQANSWFTWVHRRQ</sequence>
<protein>
    <submittedName>
        <fullName evidence="1">Uncharacterized protein</fullName>
    </submittedName>
</protein>
<reference evidence="1 2" key="1">
    <citation type="submission" date="2022-05" db="EMBL/GenBank/DDBJ databases">
        <authorList>
            <consortium name="Genoscope - CEA"/>
            <person name="William W."/>
        </authorList>
    </citation>
    <scope>NUCLEOTIDE SEQUENCE [LARGE SCALE GENOMIC DNA]</scope>
</reference>
<gene>
    <name evidence="1" type="ORF">PLOB_00003272</name>
</gene>
<proteinExistence type="predicted"/>
<dbReference type="EMBL" id="CALNXK010000111">
    <property type="protein sequence ID" value="CAH3158590.1"/>
    <property type="molecule type" value="Genomic_DNA"/>
</dbReference>
<keyword evidence="2" id="KW-1185">Reference proteome</keyword>
<dbReference type="Proteomes" id="UP001159405">
    <property type="component" value="Unassembled WGS sequence"/>
</dbReference>
<organism evidence="1 2">
    <name type="scientific">Porites lobata</name>
    <dbReference type="NCBI Taxonomy" id="104759"/>
    <lineage>
        <taxon>Eukaryota</taxon>
        <taxon>Metazoa</taxon>
        <taxon>Cnidaria</taxon>
        <taxon>Anthozoa</taxon>
        <taxon>Hexacorallia</taxon>
        <taxon>Scleractinia</taxon>
        <taxon>Fungiina</taxon>
        <taxon>Poritidae</taxon>
        <taxon>Porites</taxon>
    </lineage>
</organism>